<sequence>MKVLDNAQGMLIDLDGVLYVGNQAIDGAQEALAHIRKLALPVRFLTNTTTQSRGSLSRKLKALGFSIEPEEILSTPSVAANYLHQAGVRSCFLAISDAIKSEFEAFEPVENAPDAVLIGDIGRAWNYDLINRLAQMVMSGARLVALHKNRYWQTEEGFRVDIGAFVAAIEYASGVEATIIGKPSAAFFQAGAQALKCQPEYLAMIGDDIESDVGGAQHCGMKGVLVRTGKFRPEQMVSSSIVPDVVLDSIAQLPEHL</sequence>
<name>A0ABY1RYT1_9GAMM</name>
<evidence type="ECO:0000313" key="7">
    <source>
        <dbReference type="Proteomes" id="UP001159257"/>
    </source>
</evidence>
<comment type="similarity">
    <text evidence="2">Belongs to the HAD-like hydrolase superfamily.</text>
</comment>
<dbReference type="InterPro" id="IPR006355">
    <property type="entry name" value="LHPP/HDHD2"/>
</dbReference>
<dbReference type="InterPro" id="IPR006357">
    <property type="entry name" value="HAD-SF_hydro_IIA"/>
</dbReference>
<dbReference type="Pfam" id="PF13344">
    <property type="entry name" value="Hydrolase_6"/>
    <property type="match status" value="1"/>
</dbReference>
<dbReference type="SUPFAM" id="SSF56784">
    <property type="entry name" value="HAD-like"/>
    <property type="match status" value="1"/>
</dbReference>
<dbReference type="InterPro" id="IPR023214">
    <property type="entry name" value="HAD_sf"/>
</dbReference>
<dbReference type="NCBIfam" id="TIGR01460">
    <property type="entry name" value="HAD-SF-IIA"/>
    <property type="match status" value="1"/>
</dbReference>
<dbReference type="InterPro" id="IPR036412">
    <property type="entry name" value="HAD-like_sf"/>
</dbReference>
<reference evidence="6 7" key="1">
    <citation type="submission" date="2017-05" db="EMBL/GenBank/DDBJ databases">
        <authorList>
            <person name="Varghese N."/>
            <person name="Submissions S."/>
        </authorList>
    </citation>
    <scope>NUCLEOTIDE SEQUENCE [LARGE SCALE GENOMIC DNA]</scope>
    <source>
        <strain evidence="6 7">CGMCC 1.7287</strain>
    </source>
</reference>
<evidence type="ECO:0000256" key="1">
    <source>
        <dbReference type="ARBA" id="ARBA00001946"/>
    </source>
</evidence>
<keyword evidence="7" id="KW-1185">Reference proteome</keyword>
<gene>
    <name evidence="6" type="ORF">SAMN04487964_10493</name>
</gene>
<proteinExistence type="inferred from homology"/>
<evidence type="ECO:0000256" key="2">
    <source>
        <dbReference type="ARBA" id="ARBA00007958"/>
    </source>
</evidence>
<evidence type="ECO:0000313" key="6">
    <source>
        <dbReference type="EMBL" id="SMR73431.1"/>
    </source>
</evidence>
<evidence type="ECO:0000256" key="4">
    <source>
        <dbReference type="ARBA" id="ARBA00022842"/>
    </source>
</evidence>
<keyword evidence="3" id="KW-0479">Metal-binding</keyword>
<dbReference type="NCBIfam" id="TIGR01458">
    <property type="entry name" value="HAD-SF-IIA-hyp3"/>
    <property type="match status" value="1"/>
</dbReference>
<dbReference type="Pfam" id="PF13242">
    <property type="entry name" value="Hydrolase_like"/>
    <property type="match status" value="1"/>
</dbReference>
<dbReference type="Proteomes" id="UP001159257">
    <property type="component" value="Unassembled WGS sequence"/>
</dbReference>
<protein>
    <recommendedName>
        <fullName evidence="5">Haloacid dehalogenase-like hydrolase domain-containing protein 2</fullName>
    </recommendedName>
</protein>
<dbReference type="Gene3D" id="3.40.50.1000">
    <property type="entry name" value="HAD superfamily/HAD-like"/>
    <property type="match status" value="2"/>
</dbReference>
<dbReference type="GO" id="GO:0016787">
    <property type="term" value="F:hydrolase activity"/>
    <property type="evidence" value="ECO:0007669"/>
    <property type="project" value="UniProtKB-KW"/>
</dbReference>
<comment type="caution">
    <text evidence="6">The sequence shown here is derived from an EMBL/GenBank/DDBJ whole genome shotgun (WGS) entry which is preliminary data.</text>
</comment>
<keyword evidence="4" id="KW-0460">Magnesium</keyword>
<dbReference type="RefSeq" id="WP_239039665.1">
    <property type="nucleotide sequence ID" value="NZ_BAAAEY010000001.1"/>
</dbReference>
<comment type="cofactor">
    <cofactor evidence="1">
        <name>Mg(2+)</name>
        <dbReference type="ChEBI" id="CHEBI:18420"/>
    </cofactor>
</comment>
<dbReference type="PANTHER" id="PTHR19288:SF46">
    <property type="entry name" value="HALOACID DEHALOGENASE-LIKE HYDROLASE DOMAIN-CONTAINING PROTEIN 2"/>
    <property type="match status" value="1"/>
</dbReference>
<evidence type="ECO:0000256" key="5">
    <source>
        <dbReference type="ARBA" id="ARBA00039666"/>
    </source>
</evidence>
<dbReference type="EMBL" id="FXWV01000004">
    <property type="protein sequence ID" value="SMR73431.1"/>
    <property type="molecule type" value="Genomic_DNA"/>
</dbReference>
<keyword evidence="6" id="KW-0378">Hydrolase</keyword>
<dbReference type="PANTHER" id="PTHR19288">
    <property type="entry name" value="4-NITROPHENYLPHOSPHATASE-RELATED"/>
    <property type="match status" value="1"/>
</dbReference>
<evidence type="ECO:0000256" key="3">
    <source>
        <dbReference type="ARBA" id="ARBA00022723"/>
    </source>
</evidence>
<accession>A0ABY1RYT1</accession>
<organism evidence="6 7">
    <name type="scientific">Marinobacterium sediminicola</name>
    <dbReference type="NCBI Taxonomy" id="518898"/>
    <lineage>
        <taxon>Bacteria</taxon>
        <taxon>Pseudomonadati</taxon>
        <taxon>Pseudomonadota</taxon>
        <taxon>Gammaproteobacteria</taxon>
        <taxon>Oceanospirillales</taxon>
        <taxon>Oceanospirillaceae</taxon>
        <taxon>Marinobacterium</taxon>
    </lineage>
</organism>